<protein>
    <recommendedName>
        <fullName evidence="3">Nucleotidyl transferase AbiEii toxin, Type IV TA system</fullName>
    </recommendedName>
</protein>
<proteinExistence type="predicted"/>
<evidence type="ECO:0000313" key="1">
    <source>
        <dbReference type="EMBL" id="SHJ08325.1"/>
    </source>
</evidence>
<dbReference type="RefSeq" id="WP_072985840.1">
    <property type="nucleotide sequence ID" value="NZ_FQZB01000006.1"/>
</dbReference>
<accession>A0A1M6GED6</accession>
<evidence type="ECO:0008006" key="3">
    <source>
        <dbReference type="Google" id="ProtNLM"/>
    </source>
</evidence>
<dbReference type="EMBL" id="FQZB01000006">
    <property type="protein sequence ID" value="SHJ08325.1"/>
    <property type="molecule type" value="Genomic_DNA"/>
</dbReference>
<organism evidence="1 2">
    <name type="scientific">Clostridium cavendishii DSM 21758</name>
    <dbReference type="NCBI Taxonomy" id="1121302"/>
    <lineage>
        <taxon>Bacteria</taxon>
        <taxon>Bacillati</taxon>
        <taxon>Bacillota</taxon>
        <taxon>Clostridia</taxon>
        <taxon>Eubacteriales</taxon>
        <taxon>Clostridiaceae</taxon>
        <taxon>Clostridium</taxon>
    </lineage>
</organism>
<gene>
    <name evidence="1" type="ORF">SAMN02745163_01266</name>
</gene>
<reference evidence="1 2" key="1">
    <citation type="submission" date="2016-11" db="EMBL/GenBank/DDBJ databases">
        <authorList>
            <person name="Jaros S."/>
            <person name="Januszkiewicz K."/>
            <person name="Wedrychowicz H."/>
        </authorList>
    </citation>
    <scope>NUCLEOTIDE SEQUENCE [LARGE SCALE GENOMIC DNA]</scope>
    <source>
        <strain evidence="1 2">DSM 21758</strain>
    </source>
</reference>
<name>A0A1M6GED6_9CLOT</name>
<keyword evidence="2" id="KW-1185">Reference proteome</keyword>
<evidence type="ECO:0000313" key="2">
    <source>
        <dbReference type="Proteomes" id="UP000184310"/>
    </source>
</evidence>
<dbReference type="STRING" id="1121302.SAMN02745163_01266"/>
<dbReference type="Proteomes" id="UP000184310">
    <property type="component" value="Unassembled WGS sequence"/>
</dbReference>
<sequence length="181" mass="21383">MRRLDLFDSHSKELSKGRLEEIIGLVGDELNNINRNLNIEIYGDSALCLLTNFKEDTFGIDVITKDKKLIKDCFRRCNIWEEIINTEPVIISSNKASLKLYRDYGKLKVYLPTVDYFLAMKLRIMLDDDKEDIISLIKELRISSFEEVREIFIKYYSRLHLHKYRVNFIKELLNEALLVSI</sequence>
<dbReference type="AlphaFoldDB" id="A0A1M6GED6"/>
<dbReference type="OrthoDB" id="8219827at2"/>